<dbReference type="EMBL" id="JBHUOL010000018">
    <property type="protein sequence ID" value="MFD2909614.1"/>
    <property type="molecule type" value="Genomic_DNA"/>
</dbReference>
<reference evidence="2" key="1">
    <citation type="journal article" date="2019" name="Int. J. Syst. Evol. Microbiol.">
        <title>The Global Catalogue of Microorganisms (GCM) 10K type strain sequencing project: providing services to taxonomists for standard genome sequencing and annotation.</title>
        <authorList>
            <consortium name="The Broad Institute Genomics Platform"/>
            <consortium name="The Broad Institute Genome Sequencing Center for Infectious Disease"/>
            <person name="Wu L."/>
            <person name="Ma J."/>
        </authorList>
    </citation>
    <scope>NUCLEOTIDE SEQUENCE [LARGE SCALE GENOMIC DNA]</scope>
    <source>
        <strain evidence="2">KCTC 52644</strain>
    </source>
</reference>
<protein>
    <submittedName>
        <fullName evidence="1">Uncharacterized protein</fullName>
    </submittedName>
</protein>
<accession>A0ABW5Z9T7</accession>
<name>A0ABW5Z9T7_9FLAO</name>
<keyword evidence="2" id="KW-1185">Reference proteome</keyword>
<dbReference type="Proteomes" id="UP001597549">
    <property type="component" value="Unassembled WGS sequence"/>
</dbReference>
<proteinExistence type="predicted"/>
<dbReference type="RefSeq" id="WP_379808266.1">
    <property type="nucleotide sequence ID" value="NZ_JBHUOL010000018.1"/>
</dbReference>
<organism evidence="1 2">
    <name type="scientific">Flavobacterium ardleyense</name>
    <dbReference type="NCBI Taxonomy" id="2038737"/>
    <lineage>
        <taxon>Bacteria</taxon>
        <taxon>Pseudomonadati</taxon>
        <taxon>Bacteroidota</taxon>
        <taxon>Flavobacteriia</taxon>
        <taxon>Flavobacteriales</taxon>
        <taxon>Flavobacteriaceae</taxon>
        <taxon>Flavobacterium</taxon>
    </lineage>
</organism>
<evidence type="ECO:0000313" key="1">
    <source>
        <dbReference type="EMBL" id="MFD2909614.1"/>
    </source>
</evidence>
<evidence type="ECO:0000313" key="2">
    <source>
        <dbReference type="Proteomes" id="UP001597549"/>
    </source>
</evidence>
<comment type="caution">
    <text evidence="1">The sequence shown here is derived from an EMBL/GenBank/DDBJ whole genome shotgun (WGS) entry which is preliminary data.</text>
</comment>
<sequence>MKIIFEKLADEIQNATFSYEDFNVLGKGFSRLTISTYLLEVSYKGNYIRIKNEFGNHNLGTVELIIKNRTLPEFEIKSGNHFFNLFLPKRKMINVYCKNYAFKKFLEKKLIDSKLEQIAQNNLFEPKITNNTFEFNSTIQTLYHLEFEDKIGALKALINFHKELIDY</sequence>
<gene>
    <name evidence="1" type="ORF">ACFSX9_12825</name>
</gene>